<sequence length="413" mass="46799">MSKKINPFKPNSPVPVGMFAGRLPEIEVLEQGLHQTKNGNPQNFLITGEKGIGKSSLMQYIKPLAKGDIKSPDYDLFNFVTVSILISDQTNLITLIKLIERTLKRELGKIETIRNFMESTWSFVQRIKVMDSGIAKNEDIDDPDLVIDEFAYSLSETCLRLTNPVKGEEAKSGIIFFIDEANKACHSLRIGYFFKAITEAIQLNNCHNVSFIVAGLPELTEKLSISHESSLRLFTELKVKELNVRDRLYVVDKGIEEANKINQEKTEITQSAKNHISTLSEGYPHFIQQFSFSAFETNMDGEISDDDVLDGAFKDRGALDAIGARYYASNYYEQIKSDEYRQVLSIMAESMNSWVTKKEIAGKFSGSDQTLNNALQALTTRKIILRNTSTRGEYRLQQKGFALWIKLFGERRK</sequence>
<dbReference type="SUPFAM" id="SSF52540">
    <property type="entry name" value="P-loop containing nucleoside triphosphate hydrolases"/>
    <property type="match status" value="1"/>
</dbReference>
<gene>
    <name evidence="1" type="ORF">MRM75_10765</name>
</gene>
<dbReference type="AlphaFoldDB" id="A0AAU6UE91"/>
<dbReference type="PANTHER" id="PTHR34301:SF8">
    <property type="entry name" value="ATPASE DOMAIN-CONTAINING PROTEIN"/>
    <property type="match status" value="1"/>
</dbReference>
<protein>
    <submittedName>
        <fullName evidence="1">ATP-binding protein</fullName>
    </submittedName>
</protein>
<keyword evidence="1" id="KW-0067">ATP-binding</keyword>
<evidence type="ECO:0000313" key="1">
    <source>
        <dbReference type="EMBL" id="XAG71398.1"/>
    </source>
</evidence>
<keyword evidence="1" id="KW-0547">Nucleotide-binding</keyword>
<organism evidence="1">
    <name type="scientific">bacterium 19CA06SA08-2</name>
    <dbReference type="NCBI Taxonomy" id="2920658"/>
    <lineage>
        <taxon>Bacteria</taxon>
    </lineage>
</organism>
<dbReference type="InterPro" id="IPR027417">
    <property type="entry name" value="P-loop_NTPase"/>
</dbReference>
<dbReference type="Gene3D" id="3.40.50.300">
    <property type="entry name" value="P-loop containing nucleotide triphosphate hydrolases"/>
    <property type="match status" value="1"/>
</dbReference>
<dbReference type="EMBL" id="CP095353">
    <property type="protein sequence ID" value="XAG71398.1"/>
    <property type="molecule type" value="Genomic_DNA"/>
</dbReference>
<accession>A0AAU6UE91</accession>
<reference evidence="1" key="1">
    <citation type="submission" date="2022-03" db="EMBL/GenBank/DDBJ databases">
        <title>Sea Food Isolates.</title>
        <authorList>
            <person name="Li c."/>
        </authorList>
    </citation>
    <scope>NUCLEOTIDE SEQUENCE</scope>
    <source>
        <strain evidence="1">19CA06SA08-2</strain>
    </source>
</reference>
<dbReference type="GO" id="GO:0005524">
    <property type="term" value="F:ATP binding"/>
    <property type="evidence" value="ECO:0007669"/>
    <property type="project" value="UniProtKB-KW"/>
</dbReference>
<proteinExistence type="predicted"/>
<name>A0AAU6UE91_UNCXX</name>
<dbReference type="PANTHER" id="PTHR34301">
    <property type="entry name" value="DNA-BINDING PROTEIN-RELATED"/>
    <property type="match status" value="1"/>
</dbReference>